<dbReference type="InterPro" id="IPR039761">
    <property type="entry name" value="Bms1/Tsr1"/>
</dbReference>
<dbReference type="PANTHER" id="PTHR12858">
    <property type="entry name" value="RIBOSOME BIOGENESIS PROTEIN"/>
    <property type="match status" value="1"/>
</dbReference>
<comment type="caution">
    <text evidence="8">The sequence shown here is derived from an EMBL/GenBank/DDBJ whole genome shotgun (WGS) entry which is preliminary data.</text>
</comment>
<dbReference type="InterPro" id="IPR027417">
    <property type="entry name" value="P-loop_NTPase"/>
</dbReference>
<evidence type="ECO:0000256" key="1">
    <source>
        <dbReference type="ARBA" id="ARBA00004604"/>
    </source>
</evidence>
<keyword evidence="4" id="KW-0175">Coiled coil</keyword>
<dbReference type="InterPro" id="IPR012948">
    <property type="entry name" value="AARP2CN"/>
</dbReference>
<gene>
    <name evidence="8" type="ORF">RUM44_004553</name>
</gene>
<evidence type="ECO:0000256" key="3">
    <source>
        <dbReference type="ARBA" id="ARBA00023242"/>
    </source>
</evidence>
<dbReference type="Pfam" id="PF08142">
    <property type="entry name" value="AARP2CN"/>
    <property type="match status" value="1"/>
</dbReference>
<feature type="coiled-coil region" evidence="4">
    <location>
        <begin position="1157"/>
        <end position="1184"/>
    </location>
</feature>
<dbReference type="InterPro" id="IPR007034">
    <property type="entry name" value="BMS1_TSR1_C"/>
</dbReference>
<dbReference type="InterPro" id="IPR030387">
    <property type="entry name" value="G_Bms1/Tsr1_dom"/>
</dbReference>
<feature type="compositionally biased region" description="Acidic residues" evidence="5">
    <location>
        <begin position="535"/>
        <end position="564"/>
    </location>
</feature>
<evidence type="ECO:0000256" key="6">
    <source>
        <dbReference type="SAM" id="Phobius"/>
    </source>
</evidence>
<sequence>MGEEYDENGADKKKAHRVPHSGRKAEKKKAKKQHNQELTSKQRNPKAFAFNSAKQAERRFRRKQDLDTKKQHIPVVDRTPIEPPPIVVAVVGPPKVGKSTLIHNLVKHFTKQPLTTIKGPVTMVVGKKLRITLIECNNDINSMIDLAKVADLVLLLVDASFGFEMEIFEFLNICQIHGMPKILGVLTHLDLLKNNKQLKKTKKTLKHRFWTEVYAGAKLFYLSGILQGEYLKNDIRNLGRFITVIKLRPLVWRSTHPYVLVDRLEDITDPEKIRQNSKCDRNVCLYGFARGIPLNKENSIHIPGCGDTKITNVSFLPDPCPLPERKKRSLLERERTIYAPFSGVGGVVYDKDAVYVELAGSHSFQESKTEESELIDSMLTIKGGIDVKRDMSEMKIFSDSKPIVGHEFEDQGKFTKKDVIQEEEKETVESDEDSEESSDEKEEVEEAVEKETSYTEERIEEEGRVRRRVVFKKDNKETSEANENESSDENSSDECEADEKPKQRGNNVIKERIKNALNKVSNKLTSGSDSSGIESECEEEDKDFDEEEESQSEFESEEEDDEEPINNGNSVEESGGKKRKAPLDCEGAVKKSKLKETENYDFETSAIRWKENLAQKAAQAFLERQNNSQNLYKLVYGKVKRMLDGYANEESETAQDEAKEEIGGIFQIVGEKQRNKIAEKEALDENDSSIFPCSMVRNWTSEDNKILIRDCFVTGKWDKSEDAEELLKMDDAADDAFGDFEDLETGEKHVAEEPPVDPKQKLLEKKKKLKKKFDEEYDDKEEYSYYTDLKAQMDQQAQINKSEFEGLADDLRVELEGYRPGMYIRVELSKMPCELVENFDPTYPLIIGGLLPIEENIGFIQVRLKKHRWYNKILKTKDPLIISLGWRRFQSLLVYSKLEDNMRQRMLKYTPEHLSCMGHFYGPITPQGTGFLAVQYLAAQNSGFRIACTGAVVEVDKSVTITKKLKLVGTPLKIFKKTAFIEGMFNSILEVGKFEGAKIRTVSGIRGQIKKAISKPEGAFRATFEDKIKLSDLVFCRTWYAVDVPKFYNPMTTMLMSPEKKSQWEGMKTMGQLKRERNIKNEAQKDSLYTPIVRKEKTFKPLTIPKALQKALPYKDKPKNPAQPKKNNVESTRVAVIKEPHEEKVAHLMKMIKTNYQHKKEEEKKAMIERVKKYEQTKKAEEMRRLKRQKELRRHVFRTLGLLEKDKRKRGGYGENSPKLPIKAFRLQGSIMGSTPLSSDVLDFYKNGKILITGVTGFLGKSLLEKIVRVCTNVDHIYVLVRGKKGKDPQARLKATLNDPLYNTLKSVQPDFEKKITCVEGDITCPNLGICPEVYELLTHDVTHVIHTAATVRFKEKLRTALSINVFGLKELIKFCNKCPNLKVFVHTSTAFCYYHDVVVKEELRKPPLEADKSLFLMDALSEEQLEAITPELIKPWPNTYCFTKAIAENLVNDLVQDYPVAIIRPSIVMGTAKEPVSGWIDNINGPTGILVAVGAGVLRVLLTNKYAEANLVPVDMVINALLCAAWEVGTNYKQNKTSIQPEKNKEGLLESDKRIEKNIKIYNFVSRPENAITWGDFLKINLKYGTKYPTNTFLWYYTISLIRMNFVFHILTGLYHFIPGILIDLLCVVLGKKPRLIDAYKRIYVFSIALSYFSLYNWVFEDRNTEKLWDNLSETDKKLFYFNMTDINWESYFEGIVKGIRLFLLKQDESTLDQARRRLFFFWIAHRLLQASLVGLTLWLINIYIFNLGVFYQKLVNSSLTMTQKLIANSS</sequence>
<feature type="region of interest" description="Disordered" evidence="5">
    <location>
        <begin position="414"/>
        <end position="596"/>
    </location>
</feature>
<accession>A0ABR1B3W9</accession>
<protein>
    <recommendedName>
        <fullName evidence="7">Bms1-type G domain-containing protein</fullName>
    </recommendedName>
</protein>
<feature type="region of interest" description="Disordered" evidence="5">
    <location>
        <begin position="1"/>
        <end position="68"/>
    </location>
</feature>
<dbReference type="Pfam" id="PF04950">
    <property type="entry name" value="RIBIOP_C"/>
    <property type="match status" value="1"/>
</dbReference>
<feature type="domain" description="Bms1-type G" evidence="7">
    <location>
        <begin position="83"/>
        <end position="248"/>
    </location>
</feature>
<dbReference type="SMART" id="SM00785">
    <property type="entry name" value="AARP2CN"/>
    <property type="match status" value="1"/>
</dbReference>
<feature type="transmembrane region" description="Helical" evidence="6">
    <location>
        <begin position="1729"/>
        <end position="1753"/>
    </location>
</feature>
<dbReference type="SUPFAM" id="SSF52540">
    <property type="entry name" value="P-loop containing nucleoside triphosphate hydrolases"/>
    <property type="match status" value="1"/>
</dbReference>
<dbReference type="Proteomes" id="UP001359485">
    <property type="component" value="Unassembled WGS sequence"/>
</dbReference>
<evidence type="ECO:0000256" key="5">
    <source>
        <dbReference type="SAM" id="MobiDB-lite"/>
    </source>
</evidence>
<evidence type="ECO:0000256" key="4">
    <source>
        <dbReference type="SAM" id="Coils"/>
    </source>
</evidence>
<feature type="compositionally biased region" description="Basic and acidic residues" evidence="5">
    <location>
        <begin position="447"/>
        <end position="464"/>
    </location>
</feature>
<keyword evidence="6" id="KW-0472">Membrane</keyword>
<dbReference type="CDD" id="cd05236">
    <property type="entry name" value="FAR-N_SDR_e"/>
    <property type="match status" value="1"/>
</dbReference>
<comment type="subcellular location">
    <subcellularLocation>
        <location evidence="1">Nucleus</location>
        <location evidence="1">Nucleolus</location>
    </subcellularLocation>
</comment>
<keyword evidence="9" id="KW-1185">Reference proteome</keyword>
<feature type="compositionally biased region" description="Basic and acidic residues" evidence="5">
    <location>
        <begin position="581"/>
        <end position="596"/>
    </location>
</feature>
<feature type="compositionally biased region" description="Acidic residues" evidence="5">
    <location>
        <begin position="480"/>
        <end position="497"/>
    </location>
</feature>
<dbReference type="Pfam" id="PF07993">
    <property type="entry name" value="NAD_binding_4"/>
    <property type="match status" value="1"/>
</dbReference>
<feature type="transmembrane region" description="Helical" evidence="6">
    <location>
        <begin position="1644"/>
        <end position="1661"/>
    </location>
</feature>
<dbReference type="Gene3D" id="3.40.50.300">
    <property type="entry name" value="P-loop containing nucleotide triphosphate hydrolases"/>
    <property type="match status" value="1"/>
</dbReference>
<feature type="compositionally biased region" description="Basic residues" evidence="5">
    <location>
        <begin position="13"/>
        <end position="33"/>
    </location>
</feature>
<dbReference type="SUPFAM" id="SSF51735">
    <property type="entry name" value="NAD(P)-binding Rossmann-fold domains"/>
    <property type="match status" value="1"/>
</dbReference>
<keyword evidence="6" id="KW-1133">Transmembrane helix</keyword>
<feature type="transmembrane region" description="Helical" evidence="6">
    <location>
        <begin position="1607"/>
        <end position="1632"/>
    </location>
</feature>
<dbReference type="Pfam" id="PF03015">
    <property type="entry name" value="Sterile"/>
    <property type="match status" value="1"/>
</dbReference>
<feature type="compositionally biased region" description="Basic and acidic residues" evidence="5">
    <location>
        <begin position="55"/>
        <end position="68"/>
    </location>
</feature>
<evidence type="ECO:0000256" key="2">
    <source>
        <dbReference type="ARBA" id="ARBA00022517"/>
    </source>
</evidence>
<dbReference type="InterPro" id="IPR033640">
    <property type="entry name" value="FAR_C"/>
</dbReference>
<keyword evidence="6" id="KW-0812">Transmembrane</keyword>
<reference evidence="8 9" key="1">
    <citation type="submission" date="2023-09" db="EMBL/GenBank/DDBJ databases">
        <title>Genomes of two closely related lineages of the louse Polyplax serrata with different host specificities.</title>
        <authorList>
            <person name="Martinu J."/>
            <person name="Tarabai H."/>
            <person name="Stefka J."/>
            <person name="Hypsa V."/>
        </authorList>
    </citation>
    <scope>NUCLEOTIDE SEQUENCE [LARGE SCALE GENOMIC DNA]</scope>
    <source>
        <strain evidence="8">98ZLc_SE</strain>
    </source>
</reference>
<dbReference type="CDD" id="cd09071">
    <property type="entry name" value="FAR_C"/>
    <property type="match status" value="1"/>
</dbReference>
<dbReference type="PANTHER" id="PTHR12858:SF2">
    <property type="entry name" value="RIBOSOME BIOGENESIS PROTEIN BMS1 HOMOLOG"/>
    <property type="match status" value="1"/>
</dbReference>
<evidence type="ECO:0000259" key="7">
    <source>
        <dbReference type="PROSITE" id="PS51714"/>
    </source>
</evidence>
<keyword evidence="2" id="KW-0690">Ribosome biogenesis</keyword>
<name>A0ABR1B3W9_POLSC</name>
<dbReference type="EMBL" id="JAWJWF010000004">
    <property type="protein sequence ID" value="KAK6633946.1"/>
    <property type="molecule type" value="Genomic_DNA"/>
</dbReference>
<proteinExistence type="predicted"/>
<dbReference type="InterPro" id="IPR036291">
    <property type="entry name" value="NAD(P)-bd_dom_sf"/>
</dbReference>
<evidence type="ECO:0000313" key="9">
    <source>
        <dbReference type="Proteomes" id="UP001359485"/>
    </source>
</evidence>
<dbReference type="Gene3D" id="3.40.50.720">
    <property type="entry name" value="NAD(P)-binding Rossmann-like Domain"/>
    <property type="match status" value="1"/>
</dbReference>
<dbReference type="CDD" id="cd01882">
    <property type="entry name" value="BMS1"/>
    <property type="match status" value="1"/>
</dbReference>
<dbReference type="InterPro" id="IPR037875">
    <property type="entry name" value="Bms1_N"/>
</dbReference>
<feature type="compositionally biased region" description="Acidic residues" evidence="5">
    <location>
        <begin position="423"/>
        <end position="446"/>
    </location>
</feature>
<organism evidence="8 9">
    <name type="scientific">Polyplax serrata</name>
    <name type="common">Common mouse louse</name>
    <dbReference type="NCBI Taxonomy" id="468196"/>
    <lineage>
        <taxon>Eukaryota</taxon>
        <taxon>Metazoa</taxon>
        <taxon>Ecdysozoa</taxon>
        <taxon>Arthropoda</taxon>
        <taxon>Hexapoda</taxon>
        <taxon>Insecta</taxon>
        <taxon>Pterygota</taxon>
        <taxon>Neoptera</taxon>
        <taxon>Paraneoptera</taxon>
        <taxon>Psocodea</taxon>
        <taxon>Troctomorpha</taxon>
        <taxon>Phthiraptera</taxon>
        <taxon>Anoplura</taxon>
        <taxon>Polyplacidae</taxon>
        <taxon>Polyplax</taxon>
    </lineage>
</organism>
<dbReference type="InterPro" id="IPR013120">
    <property type="entry name" value="FAR_NAD-bd"/>
</dbReference>
<keyword evidence="3" id="KW-0539">Nucleus</keyword>
<dbReference type="SMART" id="SM01362">
    <property type="entry name" value="DUF663"/>
    <property type="match status" value="1"/>
</dbReference>
<dbReference type="PROSITE" id="PS51714">
    <property type="entry name" value="G_BMS1"/>
    <property type="match status" value="1"/>
</dbReference>
<evidence type="ECO:0000313" key="8">
    <source>
        <dbReference type="EMBL" id="KAK6633946.1"/>
    </source>
</evidence>